<evidence type="ECO:0000256" key="1">
    <source>
        <dbReference type="ARBA" id="ARBA00004245"/>
    </source>
</evidence>
<dbReference type="GO" id="GO:0005856">
    <property type="term" value="C:cytoskeleton"/>
    <property type="evidence" value="ECO:0007669"/>
    <property type="project" value="UniProtKB-SubCell"/>
</dbReference>
<feature type="transmembrane region" description="Helical" evidence="13">
    <location>
        <begin position="79"/>
        <end position="98"/>
    </location>
</feature>
<evidence type="ECO:0000256" key="2">
    <source>
        <dbReference type="ARBA" id="ARBA00004477"/>
    </source>
</evidence>
<keyword evidence="11 13" id="KW-0472">Membrane</keyword>
<dbReference type="Proteomes" id="UP001619887">
    <property type="component" value="Unassembled WGS sequence"/>
</dbReference>
<evidence type="ECO:0000256" key="6">
    <source>
        <dbReference type="ARBA" id="ARBA00022490"/>
    </source>
</evidence>
<evidence type="ECO:0000256" key="4">
    <source>
        <dbReference type="ARBA" id="ARBA00006483"/>
    </source>
</evidence>
<keyword evidence="15" id="KW-1185">Reference proteome</keyword>
<dbReference type="InterPro" id="IPR004895">
    <property type="entry name" value="Prenylated_rab_accept_PRA1"/>
</dbReference>
<evidence type="ECO:0000313" key="15">
    <source>
        <dbReference type="Proteomes" id="UP001619887"/>
    </source>
</evidence>
<feature type="transmembrane region" description="Helical" evidence="13">
    <location>
        <begin position="133"/>
        <end position="153"/>
    </location>
</feature>
<dbReference type="PANTHER" id="PTHR12859">
    <property type="entry name" value="PRA1 PROTEIN"/>
    <property type="match status" value="1"/>
</dbReference>
<keyword evidence="8" id="KW-0256">Endoplasmic reticulum</keyword>
<gene>
    <name evidence="14" type="ORF">OYC64_011182</name>
</gene>
<comment type="similarity">
    <text evidence="4 13">Belongs to the PRA1 family.</text>
</comment>
<dbReference type="AlphaFoldDB" id="A0ABD2GYD2"/>
<dbReference type="PANTHER" id="PTHR12859:SF2">
    <property type="entry name" value="PRA1 FAMILY PROTEIN 3"/>
    <property type="match status" value="1"/>
</dbReference>
<proteinExistence type="inferred from homology"/>
<keyword evidence="5" id="KW-1003">Cell membrane</keyword>
<evidence type="ECO:0000256" key="12">
    <source>
        <dbReference type="ARBA" id="ARBA00023212"/>
    </source>
</evidence>
<keyword evidence="7 13" id="KW-0812">Transmembrane</keyword>
<feature type="transmembrane region" description="Helical" evidence="13">
    <location>
        <begin position="110"/>
        <end position="127"/>
    </location>
</feature>
<comment type="subcellular location">
    <subcellularLocation>
        <location evidence="3">Cell membrane</location>
        <topology evidence="3">Multi-pass membrane protein</topology>
    </subcellularLocation>
    <subcellularLocation>
        <location evidence="1">Cytoplasm</location>
        <location evidence="1">Cytoskeleton</location>
    </subcellularLocation>
    <subcellularLocation>
        <location evidence="2">Endoplasmic reticulum membrane</location>
        <topology evidence="2">Multi-pass membrane protein</topology>
    </subcellularLocation>
    <subcellularLocation>
        <location evidence="13">Membrane</location>
        <topology evidence="13">Multi-pass membrane protein</topology>
    </subcellularLocation>
</comment>
<evidence type="ECO:0000256" key="8">
    <source>
        <dbReference type="ARBA" id="ARBA00022824"/>
    </source>
</evidence>
<protein>
    <recommendedName>
        <fullName evidence="13">PRA1 family protein</fullName>
    </recommendedName>
</protein>
<dbReference type="GO" id="GO:0005886">
    <property type="term" value="C:plasma membrane"/>
    <property type="evidence" value="ECO:0007669"/>
    <property type="project" value="UniProtKB-SubCell"/>
</dbReference>
<dbReference type="Pfam" id="PF03208">
    <property type="entry name" value="PRA1"/>
    <property type="match status" value="1"/>
</dbReference>
<evidence type="ECO:0000256" key="10">
    <source>
        <dbReference type="ARBA" id="ARBA00022990"/>
    </source>
</evidence>
<accession>A0ABD2GYD2</accession>
<keyword evidence="9 13" id="KW-1133">Transmembrane helix</keyword>
<reference evidence="14 15" key="1">
    <citation type="journal article" date="2022" name="G3 (Bethesda)">
        <title>Evaluating Illumina-, Nanopore-, and PacBio-based genome assembly strategies with the bald notothen, Trematomus borchgrevinki.</title>
        <authorList>
            <person name="Rayamajhi N."/>
            <person name="Cheng C.C."/>
            <person name="Catchen J.M."/>
        </authorList>
    </citation>
    <scope>NUCLEOTIDE SEQUENCE [LARGE SCALE GENOMIC DNA]</scope>
    <source>
        <strain evidence="14">AGRC-2024</strain>
    </source>
</reference>
<reference evidence="14 15" key="2">
    <citation type="journal article" date="2024" name="G3 (Bethesda)">
        <title>The genome of the cryopelagic Antarctic bald notothen, Trematomus borchgrevinki.</title>
        <authorList>
            <person name="Rayamajhi N."/>
            <person name="Rivera-Colon A.G."/>
            <person name="Minhas B.F."/>
            <person name="Cheng C.C."/>
            <person name="Catchen J.M."/>
        </authorList>
    </citation>
    <scope>NUCLEOTIDE SEQUENCE [LARGE SCALE GENOMIC DNA]</scope>
    <source>
        <strain evidence="14">AGRC-2024</strain>
    </source>
</reference>
<keyword evidence="12" id="KW-0206">Cytoskeleton</keyword>
<evidence type="ECO:0000256" key="11">
    <source>
        <dbReference type="ARBA" id="ARBA00023136"/>
    </source>
</evidence>
<organism evidence="14 15">
    <name type="scientific">Pagothenia borchgrevinki</name>
    <name type="common">Bald rockcod</name>
    <name type="synonym">Trematomus borchgrevinki</name>
    <dbReference type="NCBI Taxonomy" id="8213"/>
    <lineage>
        <taxon>Eukaryota</taxon>
        <taxon>Metazoa</taxon>
        <taxon>Chordata</taxon>
        <taxon>Craniata</taxon>
        <taxon>Vertebrata</taxon>
        <taxon>Euteleostomi</taxon>
        <taxon>Actinopterygii</taxon>
        <taxon>Neopterygii</taxon>
        <taxon>Teleostei</taxon>
        <taxon>Neoteleostei</taxon>
        <taxon>Acanthomorphata</taxon>
        <taxon>Eupercaria</taxon>
        <taxon>Perciformes</taxon>
        <taxon>Notothenioidei</taxon>
        <taxon>Nototheniidae</taxon>
        <taxon>Pagothenia</taxon>
    </lineage>
</organism>
<evidence type="ECO:0000256" key="9">
    <source>
        <dbReference type="ARBA" id="ARBA00022989"/>
    </source>
</evidence>
<keyword evidence="10" id="KW-0007">Acetylation</keyword>
<evidence type="ECO:0000256" key="7">
    <source>
        <dbReference type="ARBA" id="ARBA00022692"/>
    </source>
</evidence>
<evidence type="ECO:0000256" key="5">
    <source>
        <dbReference type="ARBA" id="ARBA00022475"/>
    </source>
</evidence>
<name>A0ABD2GYD2_PAGBO</name>
<sequence length="203" mass="22867">MKSCQISTRSWQQMAQVEVTPLRSWEDFFPGSERFCKPDGKDWTRWGNRVVSNLLYYQTNYTAIALVAFIVVGCLNPEGMFAAMALGSAIFLGSVWAAENQDFMGSLKRVNPVVFGIGLTVTSYILLCMLGSVIWFLSAISLPLALILAHASYRLRNMKNKMENKIEAVGLKRSPMGLLLQALGQQEEKLMKIQNYLEEKLKD</sequence>
<evidence type="ECO:0000256" key="13">
    <source>
        <dbReference type="RuleBase" id="RU363107"/>
    </source>
</evidence>
<comment type="caution">
    <text evidence="14">The sequence shown here is derived from an EMBL/GenBank/DDBJ whole genome shotgun (WGS) entry which is preliminary data.</text>
</comment>
<feature type="transmembrane region" description="Helical" evidence="13">
    <location>
        <begin position="54"/>
        <end position="73"/>
    </location>
</feature>
<evidence type="ECO:0000256" key="3">
    <source>
        <dbReference type="ARBA" id="ARBA00004651"/>
    </source>
</evidence>
<dbReference type="GO" id="GO:0005789">
    <property type="term" value="C:endoplasmic reticulum membrane"/>
    <property type="evidence" value="ECO:0007669"/>
    <property type="project" value="UniProtKB-SubCell"/>
</dbReference>
<keyword evidence="6" id="KW-0963">Cytoplasm</keyword>
<dbReference type="EMBL" id="JBIYXZ010002074">
    <property type="protein sequence ID" value="KAL3059209.1"/>
    <property type="molecule type" value="Genomic_DNA"/>
</dbReference>
<evidence type="ECO:0000313" key="14">
    <source>
        <dbReference type="EMBL" id="KAL3059209.1"/>
    </source>
</evidence>